<evidence type="ECO:0000256" key="4">
    <source>
        <dbReference type="PROSITE-ProRule" id="PRU00284"/>
    </source>
</evidence>
<accession>A0A246WLA7</accession>
<evidence type="ECO:0000256" key="2">
    <source>
        <dbReference type="ARBA" id="ARBA00022481"/>
    </source>
</evidence>
<dbReference type="GO" id="GO:0007165">
    <property type="term" value="P:signal transduction"/>
    <property type="evidence" value="ECO:0007669"/>
    <property type="project" value="UniProtKB-KW"/>
</dbReference>
<gene>
    <name evidence="9" type="ORF">CEJ42_20915</name>
</gene>
<dbReference type="FunFam" id="1.10.287.950:FF:000001">
    <property type="entry name" value="Methyl-accepting chemotaxis sensory transducer"/>
    <property type="match status" value="1"/>
</dbReference>
<dbReference type="CDD" id="cd11386">
    <property type="entry name" value="MCP_signal"/>
    <property type="match status" value="1"/>
</dbReference>
<keyword evidence="6" id="KW-1133">Transmembrane helix</keyword>
<protein>
    <submittedName>
        <fullName evidence="9">Chemotaxis protein</fullName>
    </submittedName>
</protein>
<keyword evidence="6" id="KW-0812">Transmembrane</keyword>
<dbReference type="CDD" id="cd06225">
    <property type="entry name" value="HAMP"/>
    <property type="match status" value="1"/>
</dbReference>
<feature type="compositionally biased region" description="Low complexity" evidence="5">
    <location>
        <begin position="648"/>
        <end position="698"/>
    </location>
</feature>
<dbReference type="InterPro" id="IPR004090">
    <property type="entry name" value="Chemotax_Me-accpt_rcpt"/>
</dbReference>
<feature type="transmembrane region" description="Helical" evidence="6">
    <location>
        <begin position="319"/>
        <end position="339"/>
    </location>
</feature>
<dbReference type="Pfam" id="PF00015">
    <property type="entry name" value="MCPsignal"/>
    <property type="match status" value="1"/>
</dbReference>
<dbReference type="Gene3D" id="1.10.287.950">
    <property type="entry name" value="Methyl-accepting chemotaxis protein"/>
    <property type="match status" value="1"/>
</dbReference>
<evidence type="ECO:0000313" key="10">
    <source>
        <dbReference type="Proteomes" id="UP000197596"/>
    </source>
</evidence>
<dbReference type="PANTHER" id="PTHR43531:SF14">
    <property type="entry name" value="METHYL-ACCEPTING CHEMOTAXIS PROTEIN I-RELATED"/>
    <property type="match status" value="1"/>
</dbReference>
<dbReference type="EMBL" id="NJGU01000013">
    <property type="protein sequence ID" value="OWY27089.1"/>
    <property type="molecule type" value="Genomic_DNA"/>
</dbReference>
<keyword evidence="2" id="KW-0488">Methylation</keyword>
<evidence type="ECO:0000259" key="7">
    <source>
        <dbReference type="PROSITE" id="PS50111"/>
    </source>
</evidence>
<evidence type="ECO:0000259" key="8">
    <source>
        <dbReference type="PROSITE" id="PS50885"/>
    </source>
</evidence>
<evidence type="ECO:0000256" key="3">
    <source>
        <dbReference type="ARBA" id="ARBA00029447"/>
    </source>
</evidence>
<dbReference type="SMART" id="SM00283">
    <property type="entry name" value="MA"/>
    <property type="match status" value="1"/>
</dbReference>
<dbReference type="InterPro" id="IPR004089">
    <property type="entry name" value="MCPsignal_dom"/>
</dbReference>
<dbReference type="GO" id="GO:0006935">
    <property type="term" value="P:chemotaxis"/>
    <property type="evidence" value="ECO:0007669"/>
    <property type="project" value="InterPro"/>
</dbReference>
<dbReference type="SMART" id="SM00304">
    <property type="entry name" value="HAMP"/>
    <property type="match status" value="1"/>
</dbReference>
<keyword evidence="4" id="KW-0807">Transducer</keyword>
<dbReference type="Proteomes" id="UP000197596">
    <property type="component" value="Unassembled WGS sequence"/>
</dbReference>
<evidence type="ECO:0000313" key="9">
    <source>
        <dbReference type="EMBL" id="OWY27089.1"/>
    </source>
</evidence>
<dbReference type="SUPFAM" id="SSF58104">
    <property type="entry name" value="Methyl-accepting chemotaxis protein (MCP) signaling domain"/>
    <property type="match status" value="1"/>
</dbReference>
<keyword evidence="6" id="KW-0472">Membrane</keyword>
<dbReference type="Pfam" id="PF00672">
    <property type="entry name" value="HAMP"/>
    <property type="match status" value="1"/>
</dbReference>
<dbReference type="GO" id="GO:0005886">
    <property type="term" value="C:plasma membrane"/>
    <property type="evidence" value="ECO:0007669"/>
    <property type="project" value="TreeGrafter"/>
</dbReference>
<evidence type="ECO:0000256" key="1">
    <source>
        <dbReference type="ARBA" id="ARBA00004370"/>
    </source>
</evidence>
<dbReference type="PRINTS" id="PR00260">
    <property type="entry name" value="CHEMTRNSDUCR"/>
</dbReference>
<evidence type="ECO:0000256" key="6">
    <source>
        <dbReference type="SAM" id="Phobius"/>
    </source>
</evidence>
<dbReference type="GO" id="GO:0004888">
    <property type="term" value="F:transmembrane signaling receptor activity"/>
    <property type="evidence" value="ECO:0007669"/>
    <property type="project" value="InterPro"/>
</dbReference>
<dbReference type="PANTHER" id="PTHR43531">
    <property type="entry name" value="PROTEIN ICFG"/>
    <property type="match status" value="1"/>
</dbReference>
<evidence type="ECO:0000256" key="5">
    <source>
        <dbReference type="SAM" id="MobiDB-lite"/>
    </source>
</evidence>
<dbReference type="InterPro" id="IPR051310">
    <property type="entry name" value="MCP_chemotaxis"/>
</dbReference>
<organism evidence="9 10">
    <name type="scientific">Herbaspirillum robiniae</name>
    <dbReference type="NCBI Taxonomy" id="2014887"/>
    <lineage>
        <taxon>Bacteria</taxon>
        <taxon>Pseudomonadati</taxon>
        <taxon>Pseudomonadota</taxon>
        <taxon>Betaproteobacteria</taxon>
        <taxon>Burkholderiales</taxon>
        <taxon>Oxalobacteraceae</taxon>
        <taxon>Herbaspirillum</taxon>
    </lineage>
</organism>
<dbReference type="AlphaFoldDB" id="A0A246WLA7"/>
<dbReference type="InterPro" id="IPR003660">
    <property type="entry name" value="HAMP_dom"/>
</dbReference>
<dbReference type="PROSITE" id="PS50111">
    <property type="entry name" value="CHEMOTAXIS_TRANSDUC_2"/>
    <property type="match status" value="1"/>
</dbReference>
<reference evidence="9 10" key="1">
    <citation type="submission" date="2017-06" db="EMBL/GenBank/DDBJ databases">
        <title>Herbaspirillum phytohormonus sp. nov., isolated from the root nodule of Robinia pseudoacacia in lead-zinc mine.</title>
        <authorList>
            <person name="Fan M."/>
            <person name="Lin Y."/>
        </authorList>
    </citation>
    <scope>NUCLEOTIDE SEQUENCE [LARGE SCALE GENOMIC DNA]</scope>
    <source>
        <strain evidence="9 10">HZ10</strain>
    </source>
</reference>
<comment type="similarity">
    <text evidence="3">Belongs to the methyl-accepting chemotaxis (MCP) protein family.</text>
</comment>
<feature type="domain" description="HAMP" evidence="8">
    <location>
        <begin position="341"/>
        <end position="393"/>
    </location>
</feature>
<feature type="domain" description="Methyl-accepting transducer" evidence="7">
    <location>
        <begin position="398"/>
        <end position="627"/>
    </location>
</feature>
<comment type="caution">
    <text evidence="9">The sequence shown here is derived from an EMBL/GenBank/DDBJ whole genome shotgun (WGS) entry which is preliminary data.</text>
</comment>
<feature type="region of interest" description="Disordered" evidence="5">
    <location>
        <begin position="648"/>
        <end position="723"/>
    </location>
</feature>
<sequence>MKRLLANLMLWQKFALLGAIGLILFGVPTALYVTSTERVIAFKKMEIEGVEPVRRLLRTVQLMQQHRGMSAVLLNGDAGVAPSREAKAQEVDKALQALGEALGKMQKDQPKVGEALRAQTEAWNRVRDAVAGKGIAAPASFAAHSAVVAGLFDISERVLDYFKYTIDPDFDSTQLINAAFIAMPSLTEDLGRARARGAGLLLKKEVKREDRLDLVAMLERAQDKLAAAQKSFAKAVEANPALRDKLGATFDNANQLGSGAIKLAREQILLPDQVSFASADYFKQFTTAIDEQFKAIGQVTEVLAAQLDQQNQALRRGQMAVLGCILLLALVAAWFGVLVSRSVTHPILESVEMARRVAACDLTARSQAPGRDESAQLLGSLNEMTGSLGGIVGNVRSSIDVIQHASREIATGNADLSRRTESQASSLEETASAMEELTSTVQQNAENAREANQLANSASQLAARGGEVVGSVVQTMGAIKDSSSRIVDIISVIDGIAFQTNILALNAAVEAARAGEQGRGFAVVASEVRSLAQRSASAAKEIKELIGDSVQKVDAGGKLVDEAGATMGEIVGSVRQVASIMSEITVASQEQSTGIAQVNDAISQMESITQQNAALVEEAAAAAESLQKQAELLWSTVSVFRTGDGDAPHPVSAAPAAAPATGALAPKQPAAAATKAAPKGAPKIAAAPKPAVKPVAKPALKHDAPRPAKATAKSGGSDDWEEF</sequence>
<dbReference type="RefSeq" id="WP_088752416.1">
    <property type="nucleotide sequence ID" value="NZ_NJGU01000013.1"/>
</dbReference>
<proteinExistence type="inferred from homology"/>
<name>A0A246WLA7_9BURK</name>
<dbReference type="PROSITE" id="PS50885">
    <property type="entry name" value="HAMP"/>
    <property type="match status" value="1"/>
</dbReference>
<comment type="subcellular location">
    <subcellularLocation>
        <location evidence="1">Membrane</location>
    </subcellularLocation>
</comment>